<organism evidence="3">
    <name type="scientific">Noctiluca scintillans</name>
    <name type="common">Sea sparkle</name>
    <name type="synonym">Red tide dinoflagellate</name>
    <dbReference type="NCBI Taxonomy" id="2966"/>
    <lineage>
        <taxon>Eukaryota</taxon>
        <taxon>Sar</taxon>
        <taxon>Alveolata</taxon>
        <taxon>Dinophyceae</taxon>
        <taxon>Noctilucales</taxon>
        <taxon>Noctilucaceae</taxon>
        <taxon>Noctiluca</taxon>
    </lineage>
</organism>
<dbReference type="AlphaFoldDB" id="A0A7S1FFV7"/>
<feature type="region of interest" description="Disordered" evidence="1">
    <location>
        <begin position="218"/>
        <end position="240"/>
    </location>
</feature>
<gene>
    <name evidence="3" type="ORF">NSCI0253_LOCUS37812</name>
</gene>
<keyword evidence="2" id="KW-0472">Membrane</keyword>
<keyword evidence="2" id="KW-0812">Transmembrane</keyword>
<feature type="transmembrane region" description="Helical" evidence="2">
    <location>
        <begin position="112"/>
        <end position="130"/>
    </location>
</feature>
<evidence type="ECO:0000313" key="3">
    <source>
        <dbReference type="EMBL" id="CAD8863457.1"/>
    </source>
</evidence>
<protein>
    <submittedName>
        <fullName evidence="3">Uncharacterized protein</fullName>
    </submittedName>
</protein>
<reference evidence="3" key="1">
    <citation type="submission" date="2021-01" db="EMBL/GenBank/DDBJ databases">
        <authorList>
            <person name="Corre E."/>
            <person name="Pelletier E."/>
            <person name="Niang G."/>
            <person name="Scheremetjew M."/>
            <person name="Finn R."/>
            <person name="Kale V."/>
            <person name="Holt S."/>
            <person name="Cochrane G."/>
            <person name="Meng A."/>
            <person name="Brown T."/>
            <person name="Cohen L."/>
        </authorList>
    </citation>
    <scope>NUCLEOTIDE SEQUENCE</scope>
</reference>
<dbReference type="EMBL" id="HBFQ01053077">
    <property type="protein sequence ID" value="CAD8863457.1"/>
    <property type="molecule type" value="Transcribed_RNA"/>
</dbReference>
<sequence>MVIPMDGGGGGFGAAMSMTGPPPQELAREFRTIKSSLVVLIFAIICKLVSGALVLQGNVFLIIYTSFDALLNILIGIFLLNDDPAFNRCYSCIVNTCCSTCPDQCPGGMSCLCTWFACCFVTTVIAVIPFNSSDIMQVISGVELLSDATNWASANLIVSSVGYLIYILSVTVAWVCQVIGGWAGWKAFQRANQVAEQLGTGDWAASGGGGGGQWGQGGGGQYLGGGSRPAQAPASEAPTRQAFTAFQGQGNRLGG</sequence>
<proteinExistence type="predicted"/>
<feature type="compositionally biased region" description="Gly residues" evidence="1">
    <location>
        <begin position="218"/>
        <end position="227"/>
    </location>
</feature>
<name>A0A7S1FFV7_NOCSC</name>
<feature type="transmembrane region" description="Helical" evidence="2">
    <location>
        <begin position="37"/>
        <end position="55"/>
    </location>
</feature>
<feature type="transmembrane region" description="Helical" evidence="2">
    <location>
        <begin position="163"/>
        <end position="185"/>
    </location>
</feature>
<evidence type="ECO:0000256" key="2">
    <source>
        <dbReference type="SAM" id="Phobius"/>
    </source>
</evidence>
<evidence type="ECO:0000256" key="1">
    <source>
        <dbReference type="SAM" id="MobiDB-lite"/>
    </source>
</evidence>
<keyword evidence="2" id="KW-1133">Transmembrane helix</keyword>
<accession>A0A7S1FFV7</accession>
<feature type="transmembrane region" description="Helical" evidence="2">
    <location>
        <begin position="61"/>
        <end position="80"/>
    </location>
</feature>